<accession>A0A3B6EJE3</accession>
<evidence type="ECO:0000313" key="2">
    <source>
        <dbReference type="EnsemblPlants" id="TraesCS3A02G203000.1.cds1"/>
    </source>
</evidence>
<dbReference type="Gramene" id="TraesJUL3A03G01415140.1">
    <property type="protein sequence ID" value="TraesJUL3A03G01415140.1.CDS1"/>
    <property type="gene ID" value="TraesJUL3A03G01415140"/>
</dbReference>
<keyword evidence="3" id="KW-1185">Reference proteome</keyword>
<dbReference type="AlphaFoldDB" id="A0A3B6EJE3"/>
<proteinExistence type="predicted"/>
<dbReference type="Gramene" id="TraesSYM3A03G01424980.1">
    <property type="protein sequence ID" value="TraesSYM3A03G01424980.1.CDS1"/>
    <property type="gene ID" value="TraesSYM3A03G01424980"/>
</dbReference>
<feature type="compositionally biased region" description="Basic and acidic residues" evidence="1">
    <location>
        <begin position="87"/>
        <end position="114"/>
    </location>
</feature>
<feature type="compositionally biased region" description="Basic and acidic residues" evidence="1">
    <location>
        <begin position="1"/>
        <end position="10"/>
    </location>
</feature>
<dbReference type="Gramene" id="TraesLAC3A03G01346980.1">
    <property type="protein sequence ID" value="TraesLAC3A03G01346980.1.CDS1"/>
    <property type="gene ID" value="TraesLAC3A03G01346980"/>
</dbReference>
<dbReference type="Gramene" id="TraesSTA3A03G01394340.1">
    <property type="protein sequence ID" value="TraesSTA3A03G01394340.1.CDS1"/>
    <property type="gene ID" value="TraesSTA3A03G01394340"/>
</dbReference>
<reference evidence="2" key="1">
    <citation type="submission" date="2018-08" db="EMBL/GenBank/DDBJ databases">
        <authorList>
            <person name="Rossello M."/>
        </authorList>
    </citation>
    <scope>NUCLEOTIDE SEQUENCE [LARGE SCALE GENOMIC DNA]</scope>
    <source>
        <strain evidence="2">cv. Chinese Spring</strain>
    </source>
</reference>
<protein>
    <submittedName>
        <fullName evidence="2">Uncharacterized protein</fullName>
    </submittedName>
</protein>
<dbReference type="Gramene" id="TraesCS3A02G203000.1">
    <property type="protein sequence ID" value="TraesCS3A02G203000.1.cds1"/>
    <property type="gene ID" value="TraesCS3A02G203000"/>
</dbReference>
<dbReference type="Gramene" id="TraesNOR3A03G01423730.1">
    <property type="protein sequence ID" value="TraesNOR3A03G01423730.1.CDS1"/>
    <property type="gene ID" value="TraesNOR3A03G01423730"/>
</dbReference>
<dbReference type="Gramene" id="TraesJAG3A03G01412170.1">
    <property type="protein sequence ID" value="TraesJAG3A03G01412170.1.CDS1"/>
    <property type="gene ID" value="TraesJAG3A03G01412170"/>
</dbReference>
<evidence type="ECO:0000313" key="3">
    <source>
        <dbReference type="Proteomes" id="UP000019116"/>
    </source>
</evidence>
<sequence>MQRVGEERRQLGVLQARARRSSGGGNRRRSSGLRCGRREHDAGEARAGTGQRRQLRTGSSGSNVAGDRGTLGQLDLASGGAEGAGNDGDRSLARARDSGDEARRRPRAWTHEAGDGGARCW</sequence>
<feature type="region of interest" description="Disordered" evidence="1">
    <location>
        <begin position="1"/>
        <end position="121"/>
    </location>
</feature>
<organism evidence="2">
    <name type="scientific">Triticum aestivum</name>
    <name type="common">Wheat</name>
    <dbReference type="NCBI Taxonomy" id="4565"/>
    <lineage>
        <taxon>Eukaryota</taxon>
        <taxon>Viridiplantae</taxon>
        <taxon>Streptophyta</taxon>
        <taxon>Embryophyta</taxon>
        <taxon>Tracheophyta</taxon>
        <taxon>Spermatophyta</taxon>
        <taxon>Magnoliopsida</taxon>
        <taxon>Liliopsida</taxon>
        <taxon>Poales</taxon>
        <taxon>Poaceae</taxon>
        <taxon>BOP clade</taxon>
        <taxon>Pooideae</taxon>
        <taxon>Triticodae</taxon>
        <taxon>Triticeae</taxon>
        <taxon>Triticinae</taxon>
        <taxon>Triticum</taxon>
    </lineage>
</organism>
<dbReference type="Gramene" id="TraesMAC3A03G01400760.1">
    <property type="protein sequence ID" value="TraesMAC3A03G01400760.1.CDS1"/>
    <property type="gene ID" value="TraesMAC3A03G01400760"/>
</dbReference>
<dbReference type="Gramene" id="TraesCLE_scaffold_000996_01G000100.1">
    <property type="protein sequence ID" value="TraesCLE_scaffold_000996_01G000100.1"/>
    <property type="gene ID" value="TraesCLE_scaffold_000996_01G000100"/>
</dbReference>
<dbReference type="EnsemblPlants" id="TraesCS3A02G203000.1">
    <property type="protein sequence ID" value="TraesCS3A02G203000.1.cds1"/>
    <property type="gene ID" value="TraesCS3A02G203000"/>
</dbReference>
<evidence type="ECO:0000256" key="1">
    <source>
        <dbReference type="SAM" id="MobiDB-lite"/>
    </source>
</evidence>
<dbReference type="Gramene" id="TraesRN3A0100534700.1">
    <property type="protein sequence ID" value="TraesRN3A0100534700.1"/>
    <property type="gene ID" value="TraesRN3A0100534700"/>
</dbReference>
<dbReference type="Gramene" id="TraesROB_scaffold_007123_01G000100.1">
    <property type="protein sequence ID" value="TraesROB_scaffold_007123_01G000100.1"/>
    <property type="gene ID" value="TraesROB_scaffold_007123_01G000100"/>
</dbReference>
<feature type="compositionally biased region" description="Basic residues" evidence="1">
    <location>
        <begin position="26"/>
        <end position="35"/>
    </location>
</feature>
<dbReference type="Gramene" id="TraesWEE_scaffold_004695_01G000100.1">
    <property type="protein sequence ID" value="TraesWEE_scaffold_004695_01G000100.1"/>
    <property type="gene ID" value="TraesWEE_scaffold_004695_01G000100"/>
</dbReference>
<dbReference type="Gramene" id="TraesARI3A03G01423940.1">
    <property type="protein sequence ID" value="TraesARI3A03G01423940.1.CDS1"/>
    <property type="gene ID" value="TraesARI3A03G01423940"/>
</dbReference>
<name>A0A3B6EJE3_WHEAT</name>
<dbReference type="Gramene" id="TraesCAD_scaffold_001764_01G000100.1">
    <property type="protein sequence ID" value="TraesCAD_scaffold_001764_01G000100.1"/>
    <property type="gene ID" value="TraesCAD_scaffold_001764_01G000100"/>
</dbReference>
<reference evidence="2" key="2">
    <citation type="submission" date="2018-10" db="UniProtKB">
        <authorList>
            <consortium name="EnsemblPlants"/>
        </authorList>
    </citation>
    <scope>IDENTIFICATION</scope>
</reference>
<dbReference type="Proteomes" id="UP000019116">
    <property type="component" value="Chromosome 3A"/>
</dbReference>
<dbReference type="Gramene" id="TraesCS3A03G0522600.1">
    <property type="protein sequence ID" value="TraesCS3A03G0522600.1.CDS1"/>
    <property type="gene ID" value="TraesCS3A03G0522600"/>
</dbReference>
<dbReference type="Gramene" id="TraesLDM3A03G01403660.1">
    <property type="protein sequence ID" value="TraesLDM3A03G01403660.1.CDS1"/>
    <property type="gene ID" value="TraesLDM3A03G01403660"/>
</dbReference>